<accession>A0A1M5Y3F6</accession>
<evidence type="ECO:0008006" key="3">
    <source>
        <dbReference type="Google" id="ProtNLM"/>
    </source>
</evidence>
<dbReference type="EMBL" id="FQXS01000027">
    <property type="protein sequence ID" value="SHI06532.1"/>
    <property type="molecule type" value="Genomic_DNA"/>
</dbReference>
<dbReference type="AlphaFoldDB" id="A0A1M5Y3F6"/>
<gene>
    <name evidence="1" type="ORF">SAMN02745124_03602</name>
</gene>
<keyword evidence="2" id="KW-1185">Reference proteome</keyword>
<dbReference type="Proteomes" id="UP000184139">
    <property type="component" value="Unassembled WGS sequence"/>
</dbReference>
<reference evidence="1 2" key="1">
    <citation type="submission" date="2016-11" db="EMBL/GenBank/DDBJ databases">
        <authorList>
            <person name="Jaros S."/>
            <person name="Januszkiewicz K."/>
            <person name="Wedrychowicz H."/>
        </authorList>
    </citation>
    <scope>NUCLEOTIDE SEQUENCE [LARGE SCALE GENOMIC DNA]</scope>
    <source>
        <strain evidence="1 2">DSM 9705</strain>
    </source>
</reference>
<dbReference type="InterPro" id="IPR027417">
    <property type="entry name" value="P-loop_NTPase"/>
</dbReference>
<protein>
    <recommendedName>
        <fullName evidence="3">Sulfotransferase family protein</fullName>
    </recommendedName>
</protein>
<evidence type="ECO:0000313" key="1">
    <source>
        <dbReference type="EMBL" id="SHI06532.1"/>
    </source>
</evidence>
<name>A0A1M5Y3F6_9BACT</name>
<sequence length="369" mass="42244">MNPFYKIAIDRVNANYLSGWCFHRFRPDRPVRLHCRLGGRVVAETTADRFREDLVALGIHRSGRCGFEFTLANETGADDGQVLEIVVPGTMPALLRVSTRTQEPVGLRRIADRLRSLWPLRYRGRNIFFMHIPKTAGTSFNTLACSLLARDGVVAHLELTERSRYAQLQKQNRYLSGHLAVGVWKSCFDLGRADLLTIVREPYAQLHSHLNWLIETATHSADNYFKQRNPVIHDLGCRLAGLDFSEPAAVQRFVSDLDDLGAAFLDNGQTRYFLDHQPGRTNSADLQQARRNLSLFRAIGLTEAYPLFVDRFLACYHLRRPPRKSVLNRSAAPPLFDHTHPEFQEVLAPLVELDRRLYLDIRDRMRNGR</sequence>
<evidence type="ECO:0000313" key="2">
    <source>
        <dbReference type="Proteomes" id="UP000184139"/>
    </source>
</evidence>
<organism evidence="1 2">
    <name type="scientific">Desulfofustis glycolicus DSM 9705</name>
    <dbReference type="NCBI Taxonomy" id="1121409"/>
    <lineage>
        <taxon>Bacteria</taxon>
        <taxon>Pseudomonadati</taxon>
        <taxon>Thermodesulfobacteriota</taxon>
        <taxon>Desulfobulbia</taxon>
        <taxon>Desulfobulbales</taxon>
        <taxon>Desulfocapsaceae</taxon>
        <taxon>Desulfofustis</taxon>
    </lineage>
</organism>
<dbReference type="Gene3D" id="3.40.50.300">
    <property type="entry name" value="P-loop containing nucleotide triphosphate hydrolases"/>
    <property type="match status" value="1"/>
</dbReference>
<proteinExistence type="predicted"/>